<feature type="compositionally biased region" description="Basic and acidic residues" evidence="1">
    <location>
        <begin position="1"/>
        <end position="15"/>
    </location>
</feature>
<gene>
    <name evidence="2" type="ordered locus">HNE_0576</name>
</gene>
<evidence type="ECO:0000313" key="3">
    <source>
        <dbReference type="Proteomes" id="UP000001959"/>
    </source>
</evidence>
<accession>Q0C4N8</accession>
<evidence type="ECO:0000256" key="1">
    <source>
        <dbReference type="SAM" id="MobiDB-lite"/>
    </source>
</evidence>
<reference evidence="2 3" key="1">
    <citation type="journal article" date="2006" name="J. Bacteriol.">
        <title>Comparative genomic evidence for a close relationship between the dimorphic prosthecate bacteria Hyphomonas neptunium and Caulobacter crescentus.</title>
        <authorList>
            <person name="Badger J.H."/>
            <person name="Hoover T.R."/>
            <person name="Brun Y.V."/>
            <person name="Weiner R.M."/>
            <person name="Laub M.T."/>
            <person name="Alexandre G."/>
            <person name="Mrazek J."/>
            <person name="Ren Q."/>
            <person name="Paulsen I.T."/>
            <person name="Nelson K.E."/>
            <person name="Khouri H.M."/>
            <person name="Radune D."/>
            <person name="Sosa J."/>
            <person name="Dodson R.J."/>
            <person name="Sullivan S.A."/>
            <person name="Rosovitz M.J."/>
            <person name="Madupu R."/>
            <person name="Brinkac L.M."/>
            <person name="Durkin A.S."/>
            <person name="Daugherty S.C."/>
            <person name="Kothari S.P."/>
            <person name="Giglio M.G."/>
            <person name="Zhou L."/>
            <person name="Haft D.H."/>
            <person name="Selengut J.D."/>
            <person name="Davidsen T.M."/>
            <person name="Yang Q."/>
            <person name="Zafar N."/>
            <person name="Ward N.L."/>
        </authorList>
    </citation>
    <scope>NUCLEOTIDE SEQUENCE [LARGE SCALE GENOMIC DNA]</scope>
    <source>
        <strain evidence="2 3">ATCC 15444</strain>
    </source>
</reference>
<feature type="region of interest" description="Disordered" evidence="1">
    <location>
        <begin position="1"/>
        <end position="44"/>
    </location>
</feature>
<sequence>MERRHKGWRGADLERPASSGSVLVKEHLSEGAAGPVRASSARHA</sequence>
<organism evidence="2 3">
    <name type="scientific">Hyphomonas neptunium (strain ATCC 15444)</name>
    <dbReference type="NCBI Taxonomy" id="228405"/>
    <lineage>
        <taxon>Bacteria</taxon>
        <taxon>Pseudomonadati</taxon>
        <taxon>Pseudomonadota</taxon>
        <taxon>Alphaproteobacteria</taxon>
        <taxon>Hyphomonadales</taxon>
        <taxon>Hyphomonadaceae</taxon>
        <taxon>Hyphomonas</taxon>
    </lineage>
</organism>
<name>Q0C4N8_HYPNA</name>
<keyword evidence="3" id="KW-1185">Reference proteome</keyword>
<proteinExistence type="predicted"/>
<dbReference type="KEGG" id="hne:HNE_0576"/>
<dbReference type="STRING" id="228405.HNE_0576"/>
<dbReference type="Proteomes" id="UP000001959">
    <property type="component" value="Chromosome"/>
</dbReference>
<evidence type="ECO:0000313" key="2">
    <source>
        <dbReference type="EMBL" id="ABI78392.1"/>
    </source>
</evidence>
<dbReference type="HOGENOM" id="CLU_3217286_0_0_5"/>
<dbReference type="EMBL" id="CP000158">
    <property type="protein sequence ID" value="ABI78392.1"/>
    <property type="molecule type" value="Genomic_DNA"/>
</dbReference>
<protein>
    <submittedName>
        <fullName evidence="2">Uncharacterized protein</fullName>
    </submittedName>
</protein>
<dbReference type="AlphaFoldDB" id="Q0C4N8"/>